<keyword evidence="2" id="KW-0342">GTP-binding</keyword>
<dbReference type="PANTHER" id="PTHR46434">
    <property type="entry name" value="GENETIC INTERACTOR OF PROHIBITINS 3, MITOCHONDRIAL"/>
    <property type="match status" value="1"/>
</dbReference>
<dbReference type="InterPro" id="IPR005225">
    <property type="entry name" value="Small_GTP-bd"/>
</dbReference>
<evidence type="ECO:0000259" key="4">
    <source>
        <dbReference type="Pfam" id="PF21516"/>
    </source>
</evidence>
<dbReference type="Pfam" id="PF21516">
    <property type="entry name" value="YqeH-like_C"/>
    <property type="match status" value="1"/>
</dbReference>
<evidence type="ECO:0000256" key="1">
    <source>
        <dbReference type="ARBA" id="ARBA00022741"/>
    </source>
</evidence>
<dbReference type="PANTHER" id="PTHR46434:SF1">
    <property type="entry name" value="GENETIC INTERACTOR OF PROHIBITINS 3, MITOCHONDRIAL"/>
    <property type="match status" value="1"/>
</dbReference>
<sequence>MANCKGCGITLQYDDPSAPGYTPKKDSEYCQRCFRLMHYDDLTVSMRKGIDPDTVLDRIASMNALVLWVVDLFDFEASLIPSLNRRINTDDIIMVAAKRDILPDTLNHEKVARFVFARLKEEGIHIKGLILTSRLHGQGVQEIKDAVNMYAHGRDVVVMGRANAGKSTLLNNMLGKTLLTSSRYPGTTLDFNRLEIDGQTYIDTPGIEITGSILMDVREEDLKTILPARTIKPQIYQVNRDQSFIIGGLARFDVLGCDHATAVFYLSDGLGIHRCKADHAQELFEKHYGELFVPVPLQKKFRTVSSGKHMAKMDVVIGGLGWMCVSGQMDGVRVMAPDDVNVTFRKAML</sequence>
<reference evidence="5 6" key="1">
    <citation type="submission" date="2022-03" db="EMBL/GenBank/DDBJ databases">
        <title>Novel taxa within the pig intestine.</title>
        <authorList>
            <person name="Wylensek D."/>
            <person name="Bishof K."/>
            <person name="Afrizal A."/>
            <person name="Clavel T."/>
        </authorList>
    </citation>
    <scope>NUCLEOTIDE SEQUENCE [LARGE SCALE GENOMIC DNA]</scope>
    <source>
        <strain evidence="5 6">CLA-KB-P133</strain>
    </source>
</reference>
<dbReference type="SUPFAM" id="SSF52540">
    <property type="entry name" value="P-loop containing nucleoside triphosphate hydrolases"/>
    <property type="match status" value="1"/>
</dbReference>
<evidence type="ECO:0000259" key="3">
    <source>
        <dbReference type="Pfam" id="PF01926"/>
    </source>
</evidence>
<proteinExistence type="predicted"/>
<evidence type="ECO:0000256" key="2">
    <source>
        <dbReference type="ARBA" id="ARBA00023134"/>
    </source>
</evidence>
<comment type="caution">
    <text evidence="5">The sequence shown here is derived from an EMBL/GenBank/DDBJ whole genome shotgun (WGS) entry which is preliminary data.</text>
</comment>
<dbReference type="RefSeq" id="WP_370595339.1">
    <property type="nucleotide sequence ID" value="NZ_JALBUR010000001.1"/>
</dbReference>
<dbReference type="GO" id="GO:0005525">
    <property type="term" value="F:GTP binding"/>
    <property type="evidence" value="ECO:0007669"/>
    <property type="project" value="UniProtKB-KW"/>
</dbReference>
<dbReference type="InterPro" id="IPR027417">
    <property type="entry name" value="P-loop_NTPase"/>
</dbReference>
<gene>
    <name evidence="5" type="primary">yqeH</name>
    <name evidence="5" type="ORF">MOZ60_01020</name>
</gene>
<dbReference type="InterPro" id="IPR048422">
    <property type="entry name" value="NOA1/YqeH-like_C"/>
</dbReference>
<dbReference type="CDD" id="cd01855">
    <property type="entry name" value="YqeH"/>
    <property type="match status" value="1"/>
</dbReference>
<name>A0AB35TZW1_9FIRM</name>
<evidence type="ECO:0000313" key="5">
    <source>
        <dbReference type="EMBL" id="MDX8418670.1"/>
    </source>
</evidence>
<dbReference type="Pfam" id="PF01926">
    <property type="entry name" value="MMR_HSR1"/>
    <property type="match status" value="1"/>
</dbReference>
<feature type="domain" description="G" evidence="3">
    <location>
        <begin position="155"/>
        <end position="208"/>
    </location>
</feature>
<dbReference type="NCBIfam" id="TIGR00231">
    <property type="entry name" value="small_GTP"/>
    <property type="match status" value="1"/>
</dbReference>
<keyword evidence="1" id="KW-0547">Nucleotide-binding</keyword>
<accession>A0AB35TZW1</accession>
<dbReference type="InterPro" id="IPR019988">
    <property type="entry name" value="GTP-bd_ribosome_bgen_YqeH"/>
</dbReference>
<dbReference type="InterPro" id="IPR050896">
    <property type="entry name" value="Mito_lipid_metab_GTPase"/>
</dbReference>
<protein>
    <submittedName>
        <fullName evidence="5">Ribosome biogenesis GTPase YqeH</fullName>
    </submittedName>
</protein>
<dbReference type="NCBIfam" id="TIGR03597">
    <property type="entry name" value="GTPase_YqeH"/>
    <property type="match status" value="1"/>
</dbReference>
<organism evidence="5 6">
    <name type="scientific">Grylomicrobium aquisgranensis</name>
    <dbReference type="NCBI Taxonomy" id="2926318"/>
    <lineage>
        <taxon>Bacteria</taxon>
        <taxon>Bacillati</taxon>
        <taxon>Bacillota</taxon>
        <taxon>Erysipelotrichia</taxon>
        <taxon>Erysipelotrichales</taxon>
        <taxon>Erysipelotrichaceae</taxon>
        <taxon>Grylomicrobium</taxon>
    </lineage>
</organism>
<dbReference type="Gene3D" id="3.40.50.300">
    <property type="entry name" value="P-loop containing nucleotide triphosphate hydrolases"/>
    <property type="match status" value="1"/>
</dbReference>
<dbReference type="EMBL" id="JALBUR010000001">
    <property type="protein sequence ID" value="MDX8418670.1"/>
    <property type="molecule type" value="Genomic_DNA"/>
</dbReference>
<feature type="domain" description="NOA1/YqeH-like C-terminal" evidence="4">
    <location>
        <begin position="262"/>
        <end position="348"/>
    </location>
</feature>
<keyword evidence="6" id="KW-1185">Reference proteome</keyword>
<dbReference type="AlphaFoldDB" id="A0AB35TZW1"/>
<evidence type="ECO:0000313" key="6">
    <source>
        <dbReference type="Proteomes" id="UP001286174"/>
    </source>
</evidence>
<dbReference type="InterPro" id="IPR006073">
    <property type="entry name" value="GTP-bd"/>
</dbReference>
<dbReference type="Proteomes" id="UP001286174">
    <property type="component" value="Unassembled WGS sequence"/>
</dbReference>